<dbReference type="PANTHER" id="PTHR43156:SF2">
    <property type="entry name" value="STAGE II SPORULATION PROTEIN E"/>
    <property type="match status" value="1"/>
</dbReference>
<dbReference type="AlphaFoldDB" id="A0A9X2L287"/>
<dbReference type="SUPFAM" id="SSF81606">
    <property type="entry name" value="PP2C-like"/>
    <property type="match status" value="1"/>
</dbReference>
<dbReference type="Proteomes" id="UP001139125">
    <property type="component" value="Unassembled WGS sequence"/>
</dbReference>
<dbReference type="SMART" id="SM00448">
    <property type="entry name" value="REC"/>
    <property type="match status" value="1"/>
</dbReference>
<dbReference type="SUPFAM" id="SSF52172">
    <property type="entry name" value="CheY-like"/>
    <property type="match status" value="1"/>
</dbReference>
<dbReference type="Pfam" id="PF07228">
    <property type="entry name" value="SpoIIE"/>
    <property type="match status" value="1"/>
</dbReference>
<dbReference type="RefSeq" id="WP_255133574.1">
    <property type="nucleotide sequence ID" value="NZ_JANDBC010000001.1"/>
</dbReference>
<gene>
    <name evidence="4" type="ORF">NM125_05385</name>
</gene>
<keyword evidence="5" id="KW-1185">Reference proteome</keyword>
<feature type="domain" description="Response regulatory" evidence="3">
    <location>
        <begin position="5"/>
        <end position="125"/>
    </location>
</feature>
<sequence length="388" mass="43809">MEKHRILVVDDEPDLQMLILQRFRKQIKEDEYEFFFAENGEEALDMLSESHNISLVLSDINMPRMDGLTFLTETQKLENPMFKTVIVSAYGDMDNIRTAMNRGAFDFVTKPIDFTDLNATIEKTLKEIQLIQDGIQHKKTLEAVQTDLETAARIQQKMLPQEFPPFPDRSEFSIYAEMYTAKQVGGDFYDFFMLDEHHLGFVCADVSGKGVPASLYMAVSRTTIKAIASQIQDPALCLSTVNTMLIPESDLTTFVTAFYGVMDVRTGKVQYCNGGHNLPYIVRNDGTVEEVETTEGILLGKIEPFNFETKEFTLEPGEKILLFTDGVTEATAVDGSMYEEPRLEAFLEKHSKDNINKLVRSLIVDVLKFMGKADQSDDITVLSVGYNG</sequence>
<dbReference type="InterPro" id="IPR001932">
    <property type="entry name" value="PPM-type_phosphatase-like_dom"/>
</dbReference>
<dbReference type="InterPro" id="IPR011006">
    <property type="entry name" value="CheY-like_superfamily"/>
</dbReference>
<dbReference type="InterPro" id="IPR001789">
    <property type="entry name" value="Sig_transdc_resp-reg_receiver"/>
</dbReference>
<evidence type="ECO:0000256" key="1">
    <source>
        <dbReference type="ARBA" id="ARBA00022801"/>
    </source>
</evidence>
<evidence type="ECO:0000256" key="2">
    <source>
        <dbReference type="PROSITE-ProRule" id="PRU00169"/>
    </source>
</evidence>
<dbReference type="InterPro" id="IPR052016">
    <property type="entry name" value="Bact_Sigma-Reg"/>
</dbReference>
<protein>
    <submittedName>
        <fullName evidence="4">SpoIIE family protein phosphatase</fullName>
    </submittedName>
</protein>
<evidence type="ECO:0000313" key="5">
    <source>
        <dbReference type="Proteomes" id="UP001139125"/>
    </source>
</evidence>
<dbReference type="CDD" id="cd17536">
    <property type="entry name" value="REC_YesN-like"/>
    <property type="match status" value="1"/>
</dbReference>
<keyword evidence="2" id="KW-0597">Phosphoprotein</keyword>
<evidence type="ECO:0000313" key="4">
    <source>
        <dbReference type="EMBL" id="MCP9291008.1"/>
    </source>
</evidence>
<reference evidence="4" key="1">
    <citation type="submission" date="2022-06" db="EMBL/GenBank/DDBJ databases">
        <title>Gracilimonas sp. CAU 1638 isolated from sea sediment.</title>
        <authorList>
            <person name="Kim W."/>
        </authorList>
    </citation>
    <scope>NUCLEOTIDE SEQUENCE</scope>
    <source>
        <strain evidence="4">CAU 1638</strain>
    </source>
</reference>
<evidence type="ECO:0000259" key="3">
    <source>
        <dbReference type="PROSITE" id="PS50110"/>
    </source>
</evidence>
<dbReference type="Pfam" id="PF00072">
    <property type="entry name" value="Response_reg"/>
    <property type="match status" value="1"/>
</dbReference>
<dbReference type="SMART" id="SM00331">
    <property type="entry name" value="PP2C_SIG"/>
    <property type="match status" value="1"/>
</dbReference>
<keyword evidence="1" id="KW-0378">Hydrolase</keyword>
<dbReference type="PANTHER" id="PTHR43156">
    <property type="entry name" value="STAGE II SPORULATION PROTEIN E-RELATED"/>
    <property type="match status" value="1"/>
</dbReference>
<dbReference type="GO" id="GO:0000160">
    <property type="term" value="P:phosphorelay signal transduction system"/>
    <property type="evidence" value="ECO:0007669"/>
    <property type="project" value="InterPro"/>
</dbReference>
<accession>A0A9X2L287</accession>
<feature type="modified residue" description="4-aspartylphosphate" evidence="2">
    <location>
        <position position="59"/>
    </location>
</feature>
<dbReference type="GO" id="GO:0016791">
    <property type="term" value="F:phosphatase activity"/>
    <property type="evidence" value="ECO:0007669"/>
    <property type="project" value="TreeGrafter"/>
</dbReference>
<proteinExistence type="predicted"/>
<dbReference type="Gene3D" id="3.60.40.10">
    <property type="entry name" value="PPM-type phosphatase domain"/>
    <property type="match status" value="1"/>
</dbReference>
<organism evidence="4 5">
    <name type="scientific">Gracilimonas sediminicola</name>
    <dbReference type="NCBI Taxonomy" id="2952158"/>
    <lineage>
        <taxon>Bacteria</taxon>
        <taxon>Pseudomonadati</taxon>
        <taxon>Balneolota</taxon>
        <taxon>Balneolia</taxon>
        <taxon>Balneolales</taxon>
        <taxon>Balneolaceae</taxon>
        <taxon>Gracilimonas</taxon>
    </lineage>
</organism>
<comment type="caution">
    <text evidence="4">The sequence shown here is derived from an EMBL/GenBank/DDBJ whole genome shotgun (WGS) entry which is preliminary data.</text>
</comment>
<name>A0A9X2L287_9BACT</name>
<dbReference type="Gene3D" id="3.40.50.2300">
    <property type="match status" value="1"/>
</dbReference>
<dbReference type="EMBL" id="JANDBC010000001">
    <property type="protein sequence ID" value="MCP9291008.1"/>
    <property type="molecule type" value="Genomic_DNA"/>
</dbReference>
<dbReference type="InterPro" id="IPR036457">
    <property type="entry name" value="PPM-type-like_dom_sf"/>
</dbReference>
<dbReference type="PROSITE" id="PS50110">
    <property type="entry name" value="RESPONSE_REGULATORY"/>
    <property type="match status" value="1"/>
</dbReference>